<accession>B5HFN9</accession>
<evidence type="ECO:0000256" key="2">
    <source>
        <dbReference type="SAM" id="Phobius"/>
    </source>
</evidence>
<keyword evidence="5" id="KW-1185">Reference proteome</keyword>
<dbReference type="Pfam" id="PF01569">
    <property type="entry name" value="PAP2"/>
    <property type="match status" value="1"/>
</dbReference>
<feature type="domain" description="Phosphatidic acid phosphatase type 2/haloperoxidase" evidence="3">
    <location>
        <begin position="195"/>
        <end position="261"/>
    </location>
</feature>
<reference evidence="5" key="1">
    <citation type="submission" date="2008-02" db="EMBL/GenBank/DDBJ databases">
        <authorList>
            <consortium name="The Broad Institute Genome Sequencing Platform"/>
            <person name="Fischbach M."/>
            <person name="Ward D."/>
            <person name="Young S."/>
            <person name="Jaffe D."/>
            <person name="Gnerre S."/>
            <person name="Berlin A."/>
            <person name="Heiman D."/>
            <person name="Hepburn T."/>
            <person name="Sykes S."/>
            <person name="Alvarado L."/>
            <person name="Kodira C.D."/>
            <person name="Straight P."/>
            <person name="Clardy J."/>
            <person name="Hung D."/>
            <person name="Kolter R."/>
            <person name="Mekalanos J."/>
            <person name="Walker S."/>
            <person name="Walsh C.T."/>
            <person name="Lander E."/>
            <person name="Galagan J."/>
            <person name="Nusbaum C."/>
            <person name="Birren B."/>
        </authorList>
    </citation>
    <scope>NUCLEOTIDE SEQUENCE [LARGE SCALE GENOMIC DNA]</scope>
    <source>
        <strain evidence="5">ATCC 25486 / DSM 40338 / CBS 914.69 / JCM 4507 / NBRC 13074 / NRRL 2958 / 5647</strain>
    </source>
</reference>
<name>B5HFN9_STRE2</name>
<feature type="transmembrane region" description="Helical" evidence="2">
    <location>
        <begin position="224"/>
        <end position="245"/>
    </location>
</feature>
<keyword evidence="2" id="KW-0812">Transmembrane</keyword>
<evidence type="ECO:0000313" key="5">
    <source>
        <dbReference type="Proteomes" id="UP000002805"/>
    </source>
</evidence>
<feature type="transmembrane region" description="Helical" evidence="2">
    <location>
        <begin position="131"/>
        <end position="154"/>
    </location>
</feature>
<protein>
    <recommendedName>
        <fullName evidence="3">Phosphatidic acid phosphatase type 2/haloperoxidase domain-containing protein</fullName>
    </recommendedName>
</protein>
<dbReference type="SUPFAM" id="SSF48317">
    <property type="entry name" value="Acid phosphatase/Vanadium-dependent haloperoxidase"/>
    <property type="match status" value="1"/>
</dbReference>
<feature type="transmembrane region" description="Helical" evidence="2">
    <location>
        <begin position="88"/>
        <end position="111"/>
    </location>
</feature>
<keyword evidence="2" id="KW-1133">Transmembrane helix</keyword>
<reference evidence="5" key="2">
    <citation type="submission" date="2009-10" db="EMBL/GenBank/DDBJ databases">
        <title>The genome sequence of Streptomyces pristinaespiralis strain ATCC 25486.</title>
        <authorList>
            <consortium name="The Broad Institute Genome Sequencing Platform"/>
            <consortium name="Broad Institute Microbial Sequencing Center"/>
            <person name="Fischbach M."/>
            <person name="Godfrey P."/>
            <person name="Ward D."/>
            <person name="Young S."/>
            <person name="Zeng Q."/>
            <person name="Koehrsen M."/>
            <person name="Alvarado L."/>
            <person name="Berlin A.M."/>
            <person name="Bochicchio J."/>
            <person name="Borenstein D."/>
            <person name="Chapman S.B."/>
            <person name="Chen Z."/>
            <person name="Engels R."/>
            <person name="Freedman E."/>
            <person name="Gellesch M."/>
            <person name="Goldberg J."/>
            <person name="Griggs A."/>
            <person name="Gujja S."/>
            <person name="Heilman E.R."/>
            <person name="Heiman D.I."/>
            <person name="Hepburn T.A."/>
            <person name="Howarth C."/>
            <person name="Jen D."/>
            <person name="Larson L."/>
            <person name="Lewis B."/>
            <person name="Mehta T."/>
            <person name="Park D."/>
            <person name="Pearson M."/>
            <person name="Richards J."/>
            <person name="Roberts A."/>
            <person name="Saif S."/>
            <person name="Shea T.D."/>
            <person name="Shenoy N."/>
            <person name="Sisk P."/>
            <person name="Stolte C."/>
            <person name="Sykes S.N."/>
            <person name="Thomson T."/>
            <person name="Walk T."/>
            <person name="White J."/>
            <person name="Yandava C."/>
            <person name="Straight P."/>
            <person name="Clardy J."/>
            <person name="Hung D."/>
            <person name="Kolter R."/>
            <person name="Mekalanos J."/>
            <person name="Walker S."/>
            <person name="Walsh C.T."/>
            <person name="Wieland-Brown L.C."/>
            <person name="Haas B."/>
            <person name="Nusbaum C."/>
            <person name="Birren B."/>
        </authorList>
    </citation>
    <scope>NUCLEOTIDE SEQUENCE [LARGE SCALE GENOMIC DNA]</scope>
    <source>
        <strain evidence="5">ATCC 25486 / DSM 40338 / CBS 914.69 / JCM 4507 / NBRC 13074 / NRRL 2958 / 5647</strain>
    </source>
</reference>
<dbReference type="InterPro" id="IPR036938">
    <property type="entry name" value="PAP2/HPO_sf"/>
</dbReference>
<feature type="region of interest" description="Disordered" evidence="1">
    <location>
        <begin position="1"/>
        <end position="79"/>
    </location>
</feature>
<evidence type="ECO:0000313" key="4">
    <source>
        <dbReference type="EMBL" id="EDY65650.2"/>
    </source>
</evidence>
<dbReference type="AlphaFoldDB" id="B5HFN9"/>
<dbReference type="EMBL" id="CM000950">
    <property type="protein sequence ID" value="EDY65650.2"/>
    <property type="molecule type" value="Genomic_DNA"/>
</dbReference>
<dbReference type="HOGENOM" id="CLU_072573_1_0_11"/>
<sequence length="280" mass="29622">MPDVRFLQMRETPRSQETAGDPRPEPPQPRPGRALAHTTGAAGSGTPHRSDGRPPQTPRGARQTGPAGHLGTTPPVPMWPASRRSRAAVLLCLTLFALITWQVAVEGPLFLADVRLGRALFGTGPAAVTEFLADLGSTAVALPVLAAAAGHVLLREGRRWLPVFAAVAAVAAVPALVVPLKLWIARPAPLEPGTGWYPSGHTATAMVAYCGAALLVTPYLRRRWAMPVAGVLTLATGIGLVLRGYHWPLDVLGSLCLFGALLPFLNSTCRRRSSSRTRTG</sequence>
<feature type="transmembrane region" description="Helical" evidence="2">
    <location>
        <begin position="161"/>
        <end position="184"/>
    </location>
</feature>
<gene>
    <name evidence="4" type="ORF">SSDG_04079</name>
</gene>
<feature type="transmembrane region" description="Helical" evidence="2">
    <location>
        <begin position="251"/>
        <end position="269"/>
    </location>
</feature>
<dbReference type="eggNOG" id="COG0671">
    <property type="taxonomic scope" value="Bacteria"/>
</dbReference>
<dbReference type="Proteomes" id="UP000002805">
    <property type="component" value="Chromosome"/>
</dbReference>
<evidence type="ECO:0000256" key="1">
    <source>
        <dbReference type="SAM" id="MobiDB-lite"/>
    </source>
</evidence>
<keyword evidence="2" id="KW-0472">Membrane</keyword>
<dbReference type="Gene3D" id="1.20.144.10">
    <property type="entry name" value="Phosphatidic acid phosphatase type 2/haloperoxidase"/>
    <property type="match status" value="1"/>
</dbReference>
<feature type="transmembrane region" description="Helical" evidence="2">
    <location>
        <begin position="196"/>
        <end position="217"/>
    </location>
</feature>
<dbReference type="InterPro" id="IPR000326">
    <property type="entry name" value="PAP2/HPO"/>
</dbReference>
<organism evidence="4 5">
    <name type="scientific">Streptomyces pristinaespiralis (strain ATCC 25486 / DSM 40338 / CBS 914.69 / JCM 4507 / KCC S-0507 / NBRC 13074 / NRRL 2958 / 5647)</name>
    <dbReference type="NCBI Taxonomy" id="457429"/>
    <lineage>
        <taxon>Bacteria</taxon>
        <taxon>Bacillati</taxon>
        <taxon>Actinomycetota</taxon>
        <taxon>Actinomycetes</taxon>
        <taxon>Kitasatosporales</taxon>
        <taxon>Streptomycetaceae</taxon>
        <taxon>Streptomyces</taxon>
    </lineage>
</organism>
<proteinExistence type="predicted"/>
<evidence type="ECO:0000259" key="3">
    <source>
        <dbReference type="Pfam" id="PF01569"/>
    </source>
</evidence>